<dbReference type="PROSITE" id="PS00855">
    <property type="entry name" value="SPASE_II"/>
    <property type="match status" value="1"/>
</dbReference>
<feature type="transmembrane region" description="Helical" evidence="9">
    <location>
        <begin position="121"/>
        <end position="144"/>
    </location>
</feature>
<keyword evidence="2 9" id="KW-1003">Cell membrane</keyword>
<comment type="caution">
    <text evidence="9">Lacks conserved residue(s) required for the propagation of feature annotation.</text>
</comment>
<dbReference type="Proteomes" id="UP001198242">
    <property type="component" value="Unassembled WGS sequence"/>
</dbReference>
<evidence type="ECO:0000256" key="10">
    <source>
        <dbReference type="RuleBase" id="RU000594"/>
    </source>
</evidence>
<dbReference type="PRINTS" id="PR00781">
    <property type="entry name" value="LIPOSIGPTASE"/>
</dbReference>
<evidence type="ECO:0000256" key="1">
    <source>
        <dbReference type="ARBA" id="ARBA00006139"/>
    </source>
</evidence>
<evidence type="ECO:0000256" key="7">
    <source>
        <dbReference type="ARBA" id="ARBA00022989"/>
    </source>
</evidence>
<comment type="pathway">
    <text evidence="9">Protein modification; lipoprotein biosynthesis (signal peptide cleavage).</text>
</comment>
<feature type="transmembrane region" description="Helical" evidence="9">
    <location>
        <begin position="83"/>
        <end position="101"/>
    </location>
</feature>
<dbReference type="EC" id="3.4.23.36" evidence="9"/>
<organism evidence="12 13">
    <name type="scientific">Hominilimicola fabiformis</name>
    <dbReference type="NCBI Taxonomy" id="2885356"/>
    <lineage>
        <taxon>Bacteria</taxon>
        <taxon>Bacillati</taxon>
        <taxon>Bacillota</taxon>
        <taxon>Clostridia</taxon>
        <taxon>Eubacteriales</taxon>
        <taxon>Oscillospiraceae</taxon>
        <taxon>Hominilimicola</taxon>
    </lineage>
</organism>
<evidence type="ECO:0000256" key="2">
    <source>
        <dbReference type="ARBA" id="ARBA00022475"/>
    </source>
</evidence>
<evidence type="ECO:0000313" key="12">
    <source>
        <dbReference type="EMBL" id="MCC2210345.1"/>
    </source>
</evidence>
<evidence type="ECO:0000256" key="4">
    <source>
        <dbReference type="ARBA" id="ARBA00022692"/>
    </source>
</evidence>
<feature type="active site" evidence="9">
    <location>
        <position position="111"/>
    </location>
</feature>
<dbReference type="HAMAP" id="MF_00161">
    <property type="entry name" value="LspA"/>
    <property type="match status" value="1"/>
</dbReference>
<keyword evidence="6 9" id="KW-0378">Hydrolase</keyword>
<dbReference type="GO" id="GO:0004190">
    <property type="term" value="F:aspartic-type endopeptidase activity"/>
    <property type="evidence" value="ECO:0007669"/>
    <property type="project" value="UniProtKB-UniRule"/>
</dbReference>
<evidence type="ECO:0000256" key="11">
    <source>
        <dbReference type="RuleBase" id="RU004181"/>
    </source>
</evidence>
<dbReference type="PANTHER" id="PTHR33695:SF1">
    <property type="entry name" value="LIPOPROTEIN SIGNAL PEPTIDASE"/>
    <property type="match status" value="1"/>
</dbReference>
<evidence type="ECO:0000313" key="13">
    <source>
        <dbReference type="Proteomes" id="UP001198242"/>
    </source>
</evidence>
<comment type="similarity">
    <text evidence="1 9 11">Belongs to the peptidase A8 family.</text>
</comment>
<keyword evidence="3 9" id="KW-0645">Protease</keyword>
<feature type="transmembrane region" description="Helical" evidence="9">
    <location>
        <begin position="57"/>
        <end position="76"/>
    </location>
</feature>
<protein>
    <recommendedName>
        <fullName evidence="9">Lipoprotein signal peptidase</fullName>
        <ecNumber evidence="9">3.4.23.36</ecNumber>
    </recommendedName>
    <alternativeName>
        <fullName evidence="9">Prolipoprotein signal peptidase</fullName>
    </alternativeName>
    <alternativeName>
        <fullName evidence="9">Signal peptidase II</fullName>
        <shortName evidence="9">SPase II</shortName>
    </alternativeName>
</protein>
<reference evidence="12 13" key="1">
    <citation type="submission" date="2021-10" db="EMBL/GenBank/DDBJ databases">
        <title>Anaerobic single-cell dispensing facilitates the cultivation of human gut bacteria.</title>
        <authorList>
            <person name="Afrizal A."/>
        </authorList>
    </citation>
    <scope>NUCLEOTIDE SEQUENCE [LARGE SCALE GENOMIC DNA]</scope>
    <source>
        <strain evidence="12 13">CLA-AA-H232</strain>
    </source>
</reference>
<comment type="subcellular location">
    <subcellularLocation>
        <location evidence="9">Cell membrane</location>
        <topology evidence="9">Multi-pass membrane protein</topology>
    </subcellularLocation>
</comment>
<dbReference type="PANTHER" id="PTHR33695">
    <property type="entry name" value="LIPOPROTEIN SIGNAL PEPTIDASE"/>
    <property type="match status" value="1"/>
</dbReference>
<dbReference type="Pfam" id="PF01252">
    <property type="entry name" value="Peptidase_A8"/>
    <property type="match status" value="1"/>
</dbReference>
<comment type="caution">
    <text evidence="12">The sequence shown here is derived from an EMBL/GenBank/DDBJ whole genome shotgun (WGS) entry which is preliminary data.</text>
</comment>
<dbReference type="AlphaFoldDB" id="A0AAE3DZ04"/>
<dbReference type="EMBL" id="JAJEQM010000006">
    <property type="protein sequence ID" value="MCC2210345.1"/>
    <property type="molecule type" value="Genomic_DNA"/>
</dbReference>
<evidence type="ECO:0000256" key="5">
    <source>
        <dbReference type="ARBA" id="ARBA00022750"/>
    </source>
</evidence>
<dbReference type="RefSeq" id="WP_022230740.1">
    <property type="nucleotide sequence ID" value="NZ_JAJEQM010000006.1"/>
</dbReference>
<keyword evidence="8 9" id="KW-0472">Membrane</keyword>
<evidence type="ECO:0000256" key="8">
    <source>
        <dbReference type="ARBA" id="ARBA00023136"/>
    </source>
</evidence>
<sequence length="155" mass="17199">MLWLIIAVLIIIADQAVKYLVVSGMNVGDTAFSILNLFDITYIQNKGAAFSLLSGKLSLLSIISVAFCICAVIYWIKKKPTHPLLCTSITMMFAGAFGNAIDRIFRGFVIDYIQTSFINFPVFNIADIGITVGAILLVVYFIWFDKEDKNADVKN</sequence>
<feature type="active site" evidence="9">
    <location>
        <position position="127"/>
    </location>
</feature>
<comment type="catalytic activity">
    <reaction evidence="9 10">
        <text>Release of signal peptides from bacterial membrane prolipoproteins. Hydrolyzes -Xaa-Yaa-Zaa-|-(S,diacylglyceryl)Cys-, in which Xaa is hydrophobic (preferably Leu), and Yaa (Ala or Ser) and Zaa (Gly or Ala) have small, neutral side chains.</text>
        <dbReference type="EC" id="3.4.23.36"/>
    </reaction>
</comment>
<dbReference type="InterPro" id="IPR001872">
    <property type="entry name" value="Peptidase_A8"/>
</dbReference>
<dbReference type="GO" id="GO:0006508">
    <property type="term" value="P:proteolysis"/>
    <property type="evidence" value="ECO:0007669"/>
    <property type="project" value="UniProtKB-KW"/>
</dbReference>
<accession>A0AAE3DZ04</accession>
<keyword evidence="4 9" id="KW-0812">Transmembrane</keyword>
<evidence type="ECO:0000256" key="9">
    <source>
        <dbReference type="HAMAP-Rule" id="MF_00161"/>
    </source>
</evidence>
<dbReference type="GO" id="GO:0005886">
    <property type="term" value="C:plasma membrane"/>
    <property type="evidence" value="ECO:0007669"/>
    <property type="project" value="UniProtKB-SubCell"/>
</dbReference>
<comment type="function">
    <text evidence="9 10">This protein specifically catalyzes the removal of signal peptides from prolipoproteins.</text>
</comment>
<keyword evidence="7 9" id="KW-1133">Transmembrane helix</keyword>
<proteinExistence type="inferred from homology"/>
<gene>
    <name evidence="9 12" type="primary">lspA</name>
    <name evidence="12" type="ORF">LKE05_06010</name>
</gene>
<keyword evidence="5 9" id="KW-0064">Aspartyl protease</keyword>
<dbReference type="NCBIfam" id="TIGR00077">
    <property type="entry name" value="lspA"/>
    <property type="match status" value="1"/>
</dbReference>
<name>A0AAE3DZ04_9FIRM</name>
<keyword evidence="13" id="KW-1185">Reference proteome</keyword>
<evidence type="ECO:0000256" key="6">
    <source>
        <dbReference type="ARBA" id="ARBA00022801"/>
    </source>
</evidence>
<evidence type="ECO:0000256" key="3">
    <source>
        <dbReference type="ARBA" id="ARBA00022670"/>
    </source>
</evidence>